<evidence type="ECO:0000313" key="13">
    <source>
        <dbReference type="Proteomes" id="UP000284767"/>
    </source>
</evidence>
<evidence type="ECO:0000313" key="9">
    <source>
        <dbReference type="EMBL" id="RMS44122.1"/>
    </source>
</evidence>
<reference evidence="6 14" key="5">
    <citation type="submission" date="2019-11" db="EMBL/GenBank/DDBJ databases">
        <title>Genomes of ocular Pseudomonas aeruginosa isolates.</title>
        <authorList>
            <person name="Khan M."/>
            <person name="Rice S.A."/>
            <person name="Willcox M.D.P."/>
            <person name="Stapleton F."/>
        </authorList>
    </citation>
    <scope>NUCLEOTIDE SEQUENCE [LARGE SCALE GENOMIC DNA]</scope>
    <source>
        <strain evidence="6 14">PA221</strain>
    </source>
</reference>
<dbReference type="EMBL" id="NSNE01000030">
    <property type="protein sequence ID" value="RPM03922.1"/>
    <property type="molecule type" value="Genomic_DNA"/>
</dbReference>
<dbReference type="GO" id="GO:0003700">
    <property type="term" value="F:DNA-binding transcription factor activity"/>
    <property type="evidence" value="ECO:0007669"/>
    <property type="project" value="InterPro"/>
</dbReference>
<keyword evidence="3" id="KW-0238">DNA-binding</keyword>
<evidence type="ECO:0000313" key="6">
    <source>
        <dbReference type="EMBL" id="MUI35228.1"/>
    </source>
</evidence>
<evidence type="ECO:0000313" key="7">
    <source>
        <dbReference type="EMBL" id="MZZ14388.1"/>
    </source>
</evidence>
<dbReference type="PANTHER" id="PTHR30118:SF15">
    <property type="entry name" value="TRANSCRIPTIONAL REGULATORY PROTEIN"/>
    <property type="match status" value="1"/>
</dbReference>
<dbReference type="EMBL" id="WXZT01000013">
    <property type="protein sequence ID" value="MZZ14388.1"/>
    <property type="molecule type" value="Genomic_DNA"/>
</dbReference>
<dbReference type="SUPFAM" id="SSF53850">
    <property type="entry name" value="Periplasmic binding protein-like II"/>
    <property type="match status" value="1"/>
</dbReference>
<accession>A0A080VJC7</accession>
<name>A0A080VJC7_PSEAI</name>
<evidence type="ECO:0000259" key="5">
    <source>
        <dbReference type="PROSITE" id="PS50931"/>
    </source>
</evidence>
<reference evidence="8 11" key="1">
    <citation type="submission" date="2017-05" db="EMBL/GenBank/DDBJ databases">
        <authorList>
            <person name="Song R."/>
            <person name="Chenine A.L."/>
            <person name="Ruprecht R.M."/>
        </authorList>
    </citation>
    <scope>NUCLEOTIDE SEQUENCE [LARGE SCALE GENOMIC DNA]</scope>
    <source>
        <strain evidence="8 11">S567_C10_BS</strain>
    </source>
</reference>
<dbReference type="InterPro" id="IPR005119">
    <property type="entry name" value="LysR_subst-bd"/>
</dbReference>
<dbReference type="CDD" id="cd08417">
    <property type="entry name" value="PBP2_Nitroaromatics_like"/>
    <property type="match status" value="1"/>
</dbReference>
<dbReference type="GO" id="GO:0003677">
    <property type="term" value="F:DNA binding"/>
    <property type="evidence" value="ECO:0007669"/>
    <property type="project" value="UniProtKB-KW"/>
</dbReference>
<dbReference type="EMBL" id="RBSQ01001450">
    <property type="protein sequence ID" value="RMS44122.1"/>
    <property type="molecule type" value="Genomic_DNA"/>
</dbReference>
<comment type="caution">
    <text evidence="8">The sequence shown here is derived from an EMBL/GenBank/DDBJ whole genome shotgun (WGS) entry which is preliminary data.</text>
</comment>
<dbReference type="SUPFAM" id="SSF46785">
    <property type="entry name" value="Winged helix' DNA-binding domain"/>
    <property type="match status" value="1"/>
</dbReference>
<evidence type="ECO:0000313" key="14">
    <source>
        <dbReference type="Proteomes" id="UP000433532"/>
    </source>
</evidence>
<dbReference type="RefSeq" id="WP_003106255.1">
    <property type="nucleotide sequence ID" value="NZ_AP024513.1"/>
</dbReference>
<dbReference type="InterPro" id="IPR050389">
    <property type="entry name" value="LysR-type_TF"/>
</dbReference>
<dbReference type="EMBL" id="NFFZ01000003">
    <property type="protein sequence ID" value="OTI64254.1"/>
    <property type="molecule type" value="Genomic_DNA"/>
</dbReference>
<dbReference type="Gene3D" id="3.40.190.10">
    <property type="entry name" value="Periplasmic binding protein-like II"/>
    <property type="match status" value="2"/>
</dbReference>
<dbReference type="InterPro" id="IPR000847">
    <property type="entry name" value="LysR_HTH_N"/>
</dbReference>
<dbReference type="InterPro" id="IPR036388">
    <property type="entry name" value="WH-like_DNA-bd_sf"/>
</dbReference>
<accession>A0A1S1BX24</accession>
<evidence type="ECO:0000256" key="3">
    <source>
        <dbReference type="ARBA" id="ARBA00023125"/>
    </source>
</evidence>
<dbReference type="Proteomes" id="UP000194857">
    <property type="component" value="Unassembled WGS sequence"/>
</dbReference>
<dbReference type="InterPro" id="IPR037402">
    <property type="entry name" value="YidZ_PBP2"/>
</dbReference>
<evidence type="ECO:0000256" key="2">
    <source>
        <dbReference type="ARBA" id="ARBA00023015"/>
    </source>
</evidence>
<dbReference type="Proteomes" id="UP000284767">
    <property type="component" value="Unassembled WGS sequence"/>
</dbReference>
<evidence type="ECO:0000313" key="12">
    <source>
        <dbReference type="Proteomes" id="UP000270834"/>
    </source>
</evidence>
<keyword evidence="4" id="KW-0804">Transcription</keyword>
<reference evidence="7" key="6">
    <citation type="submission" date="2020-01" db="EMBL/GenBank/DDBJ databases">
        <title>Bacteria Cultured from War Wounds Associated with the Conflict in Eastern Ukraine.</title>
        <authorList>
            <person name="Snesrud E."/>
            <person name="Galac M.R."/>
            <person name="Mc Gann P."/>
            <person name="Valentine K."/>
            <person name="Viacheslav K."/>
        </authorList>
    </citation>
    <scope>NUCLEOTIDE SEQUENCE</scope>
    <source>
        <strain evidence="7">VNMU148</strain>
    </source>
</reference>
<evidence type="ECO:0000256" key="1">
    <source>
        <dbReference type="ARBA" id="ARBA00009437"/>
    </source>
</evidence>
<dbReference type="PROSITE" id="PS50931">
    <property type="entry name" value="HTH_LYSR"/>
    <property type="match status" value="1"/>
</dbReference>
<proteinExistence type="inferred from homology"/>
<dbReference type="Pfam" id="PF03466">
    <property type="entry name" value="LysR_substrate"/>
    <property type="match status" value="1"/>
</dbReference>
<dbReference type="eggNOG" id="COG0583">
    <property type="taxonomic scope" value="Bacteria"/>
</dbReference>
<gene>
    <name evidence="9" type="ORF">ALP65_01997</name>
    <name evidence="8" type="ORF">CAZ10_08595</name>
    <name evidence="6" type="ORF">GNQ48_09430</name>
    <name evidence="7" type="ORF">GUL26_19230</name>
    <name evidence="10" type="ORF">IPC1295_31315</name>
</gene>
<evidence type="ECO:0000256" key="4">
    <source>
        <dbReference type="ARBA" id="ARBA00023163"/>
    </source>
</evidence>
<dbReference type="Proteomes" id="UP000270834">
    <property type="component" value="Unassembled WGS sequence"/>
</dbReference>
<dbReference type="Proteomes" id="UP000644192">
    <property type="component" value="Unassembled WGS sequence"/>
</dbReference>
<organism evidence="8 11">
    <name type="scientific">Pseudomonas aeruginosa</name>
    <dbReference type="NCBI Taxonomy" id="287"/>
    <lineage>
        <taxon>Bacteria</taxon>
        <taxon>Pseudomonadati</taxon>
        <taxon>Pseudomonadota</taxon>
        <taxon>Gammaproteobacteria</taxon>
        <taxon>Pseudomonadales</taxon>
        <taxon>Pseudomonadaceae</taxon>
        <taxon>Pseudomonas</taxon>
    </lineage>
</organism>
<sequence>MLIANGLRKVDMQDLLVFLQVHQRQNLVEVAEHLNLSPSTVSYCLKKLRQAFDDELFIATRGGMQPTHKSRAMLPHVEEMLARINACHAAQGSFDPRGEPRTFTLCAPEYVELLILPALLRRLAANGPRIGLDIRRLGPELPTEALLDGQVDLVFDFGPEYHRPAPELQALALFSDELLCVQDRAQPRHERLELDEFCRRRFVFPTPLDASNANLVDTWLRRQGRSREVAARANSYVAALQLLSGSDFVLMLPRRIHALLDDGRHHACLAPPGLPPFALHLSWSRAADQDPANLWLREQVLIVCAELGLL</sequence>
<dbReference type="EMBL" id="WOAD01000005">
    <property type="protein sequence ID" value="MUI35228.1"/>
    <property type="molecule type" value="Genomic_DNA"/>
</dbReference>
<reference evidence="9 12" key="3">
    <citation type="submission" date="2018-08" db="EMBL/GenBank/DDBJ databases">
        <title>Recombination of ecologically and evolutionarily significant loci maintains genetic cohesion in the Pseudomonas syringae species complex.</title>
        <authorList>
            <person name="Dillon M."/>
            <person name="Thakur S."/>
            <person name="Almeida R.N.D."/>
            <person name="Weir B.S."/>
            <person name="Guttman D.S."/>
        </authorList>
    </citation>
    <scope>NUCLEOTIDE SEQUENCE [LARGE SCALE GENOMIC DNA]</scope>
    <source>
        <strain evidence="9 12">ICMP 7846</strain>
    </source>
</reference>
<evidence type="ECO:0000313" key="10">
    <source>
        <dbReference type="EMBL" id="RPM03922.1"/>
    </source>
</evidence>
<feature type="domain" description="HTH lysR-type" evidence="5">
    <location>
        <begin position="10"/>
        <end position="67"/>
    </location>
</feature>
<dbReference type="Gene3D" id="1.10.10.10">
    <property type="entry name" value="Winged helix-like DNA-binding domain superfamily/Winged helix DNA-binding domain"/>
    <property type="match status" value="1"/>
</dbReference>
<keyword evidence="2" id="KW-0805">Transcription regulation</keyword>
<evidence type="ECO:0000313" key="11">
    <source>
        <dbReference type="Proteomes" id="UP000194857"/>
    </source>
</evidence>
<dbReference type="Proteomes" id="UP000433532">
    <property type="component" value="Unassembled WGS sequence"/>
</dbReference>
<reference evidence="10 13" key="4">
    <citation type="submission" date="2019-01" db="EMBL/GenBank/DDBJ databases">
        <title>The Pseudomonas aeruginosa pan-genome provides new insights on its population structure, horizontal gene transfer and pathogenicity.</title>
        <authorList>
            <person name="Freschi L."/>
            <person name="Vincent A.T."/>
            <person name="Jeukens J."/>
            <person name="Emond-Rheault J.-G."/>
            <person name="Kukavica-Ibrulj I."/>
            <person name="Dupont M.-J."/>
            <person name="Charette S.J."/>
            <person name="Boyle B."/>
            <person name="Levesque R.C."/>
        </authorList>
    </citation>
    <scope>NUCLEOTIDE SEQUENCE [LARGE SCALE GENOMIC DNA]</scope>
    <source>
        <strain evidence="10 13">PA-W36</strain>
    </source>
</reference>
<dbReference type="Pfam" id="PF00126">
    <property type="entry name" value="HTH_1"/>
    <property type="match status" value="1"/>
</dbReference>
<protein>
    <submittedName>
        <fullName evidence="8">LysR family transcriptional regulator</fullName>
    </submittedName>
</protein>
<reference evidence="10 13" key="2">
    <citation type="submission" date="2017-08" db="EMBL/GenBank/DDBJ databases">
        <authorList>
            <person name="Feschi L."/>
            <person name="Jeukens J."/>
            <person name="Emond-Rheault J.-G."/>
            <person name="Kukavica-Ibrulj I."/>
            <person name="Boyle B."/>
            <person name="Levesque R.C."/>
        </authorList>
    </citation>
    <scope>NUCLEOTIDE SEQUENCE [LARGE SCALE GENOMIC DNA]</scope>
    <source>
        <strain evidence="10 13">PA-W36</strain>
    </source>
</reference>
<dbReference type="InterPro" id="IPR036390">
    <property type="entry name" value="WH_DNA-bd_sf"/>
</dbReference>
<comment type="similarity">
    <text evidence="1">Belongs to the LysR transcriptional regulatory family.</text>
</comment>
<evidence type="ECO:0000313" key="8">
    <source>
        <dbReference type="EMBL" id="OTI64254.1"/>
    </source>
</evidence>
<dbReference type="PANTHER" id="PTHR30118">
    <property type="entry name" value="HTH-TYPE TRANSCRIPTIONAL REGULATOR LEUO-RELATED"/>
    <property type="match status" value="1"/>
</dbReference>
<dbReference type="AlphaFoldDB" id="A0A080VJC7"/>